<accession>A0AA41YYR9</accession>
<keyword evidence="2 6" id="KW-0812">Transmembrane</keyword>
<dbReference type="GO" id="GO:0005524">
    <property type="term" value="F:ATP binding"/>
    <property type="evidence" value="ECO:0007669"/>
    <property type="project" value="InterPro"/>
</dbReference>
<dbReference type="InterPro" id="IPR036640">
    <property type="entry name" value="ABC1_TM_sf"/>
</dbReference>
<dbReference type="GO" id="GO:0034040">
    <property type="term" value="F:ATPase-coupled lipid transmembrane transporter activity"/>
    <property type="evidence" value="ECO:0007669"/>
    <property type="project" value="TreeGrafter"/>
</dbReference>
<dbReference type="SUPFAM" id="SSF52540">
    <property type="entry name" value="P-loop containing nucleoside triphosphate hydrolases"/>
    <property type="match status" value="1"/>
</dbReference>
<protein>
    <submittedName>
        <fullName evidence="9">ABC transporter transmembrane domain-containing protein</fullName>
    </submittedName>
</protein>
<dbReference type="SUPFAM" id="SSF90123">
    <property type="entry name" value="ABC transporter transmembrane region"/>
    <property type="match status" value="1"/>
</dbReference>
<dbReference type="Pfam" id="PF00664">
    <property type="entry name" value="ABC_membrane"/>
    <property type="match status" value="1"/>
</dbReference>
<dbReference type="Gene3D" id="1.20.1560.10">
    <property type="entry name" value="ABC transporter type 1, transmembrane domain"/>
    <property type="match status" value="1"/>
</dbReference>
<evidence type="ECO:0000313" key="9">
    <source>
        <dbReference type="EMBL" id="MCW6510584.1"/>
    </source>
</evidence>
<dbReference type="PANTHER" id="PTHR24221">
    <property type="entry name" value="ATP-BINDING CASSETTE SUB-FAMILY B"/>
    <property type="match status" value="1"/>
</dbReference>
<dbReference type="InterPro" id="IPR011527">
    <property type="entry name" value="ABC1_TM_dom"/>
</dbReference>
<dbReference type="Gene3D" id="3.40.50.300">
    <property type="entry name" value="P-loop containing nucleotide triphosphate hydrolases"/>
    <property type="match status" value="2"/>
</dbReference>
<feature type="transmembrane region" description="Helical" evidence="6">
    <location>
        <begin position="88"/>
        <end position="112"/>
    </location>
</feature>
<evidence type="ECO:0000256" key="6">
    <source>
        <dbReference type="SAM" id="Phobius"/>
    </source>
</evidence>
<name>A0AA41YYR9_9HYPH</name>
<evidence type="ECO:0000256" key="2">
    <source>
        <dbReference type="ARBA" id="ARBA00022692"/>
    </source>
</evidence>
<evidence type="ECO:0000256" key="3">
    <source>
        <dbReference type="ARBA" id="ARBA00022989"/>
    </source>
</evidence>
<proteinExistence type="predicted"/>
<feature type="transmembrane region" description="Helical" evidence="6">
    <location>
        <begin position="192"/>
        <end position="212"/>
    </location>
</feature>
<organism evidence="9 10">
    <name type="scientific">Lichenifustis flavocetrariae</name>
    <dbReference type="NCBI Taxonomy" id="2949735"/>
    <lineage>
        <taxon>Bacteria</taxon>
        <taxon>Pseudomonadati</taxon>
        <taxon>Pseudomonadota</taxon>
        <taxon>Alphaproteobacteria</taxon>
        <taxon>Hyphomicrobiales</taxon>
        <taxon>Lichenihabitantaceae</taxon>
        <taxon>Lichenifustis</taxon>
    </lineage>
</organism>
<dbReference type="InterPro" id="IPR027417">
    <property type="entry name" value="P-loop_NTPase"/>
</dbReference>
<evidence type="ECO:0000256" key="4">
    <source>
        <dbReference type="ARBA" id="ARBA00023136"/>
    </source>
</evidence>
<feature type="domain" description="ABC transporter" evidence="7">
    <location>
        <begin position="374"/>
        <end position="900"/>
    </location>
</feature>
<dbReference type="RefSeq" id="WP_282586956.1">
    <property type="nucleotide sequence ID" value="NZ_JAMOIM010000016.1"/>
</dbReference>
<dbReference type="GO" id="GO:0016887">
    <property type="term" value="F:ATP hydrolysis activity"/>
    <property type="evidence" value="ECO:0007669"/>
    <property type="project" value="InterPro"/>
</dbReference>
<feature type="transmembrane region" description="Helical" evidence="6">
    <location>
        <begin position="284"/>
        <end position="306"/>
    </location>
</feature>
<dbReference type="PROSITE" id="PS50893">
    <property type="entry name" value="ABC_TRANSPORTER_2"/>
    <property type="match status" value="1"/>
</dbReference>
<reference evidence="9" key="1">
    <citation type="submission" date="2022-05" db="EMBL/GenBank/DDBJ databases">
        <authorList>
            <person name="Pankratov T."/>
        </authorList>
    </citation>
    <scope>NUCLEOTIDE SEQUENCE</scope>
    <source>
        <strain evidence="9">BP6-180914</strain>
    </source>
</reference>
<dbReference type="EMBL" id="JAMOIM010000016">
    <property type="protein sequence ID" value="MCW6510584.1"/>
    <property type="molecule type" value="Genomic_DNA"/>
</dbReference>
<evidence type="ECO:0000256" key="5">
    <source>
        <dbReference type="SAM" id="MobiDB-lite"/>
    </source>
</evidence>
<dbReference type="PROSITE" id="PS50929">
    <property type="entry name" value="ABC_TM1F"/>
    <property type="match status" value="1"/>
</dbReference>
<dbReference type="Pfam" id="PF00005">
    <property type="entry name" value="ABC_tran"/>
    <property type="match status" value="1"/>
</dbReference>
<feature type="region of interest" description="Disordered" evidence="5">
    <location>
        <begin position="881"/>
        <end position="903"/>
    </location>
</feature>
<feature type="domain" description="ABC transmembrane type-1" evidence="8">
    <location>
        <begin position="79"/>
        <end position="317"/>
    </location>
</feature>
<keyword evidence="4 6" id="KW-0472">Membrane</keyword>
<dbReference type="PANTHER" id="PTHR24221:SF646">
    <property type="entry name" value="HAEMOLYSIN SECRETION ATP-BINDING PROTEIN"/>
    <property type="match status" value="1"/>
</dbReference>
<dbReference type="GO" id="GO:0005886">
    <property type="term" value="C:plasma membrane"/>
    <property type="evidence" value="ECO:0007669"/>
    <property type="project" value="UniProtKB-SubCell"/>
</dbReference>
<feature type="transmembrane region" description="Helical" evidence="6">
    <location>
        <begin position="162"/>
        <end position="186"/>
    </location>
</feature>
<evidence type="ECO:0000313" key="10">
    <source>
        <dbReference type="Proteomes" id="UP001165667"/>
    </source>
</evidence>
<keyword evidence="3 6" id="KW-1133">Transmembrane helix</keyword>
<evidence type="ECO:0000256" key="1">
    <source>
        <dbReference type="ARBA" id="ARBA00004651"/>
    </source>
</evidence>
<dbReference type="Proteomes" id="UP001165667">
    <property type="component" value="Unassembled WGS sequence"/>
</dbReference>
<dbReference type="InterPro" id="IPR003439">
    <property type="entry name" value="ABC_transporter-like_ATP-bd"/>
</dbReference>
<dbReference type="InterPro" id="IPR039421">
    <property type="entry name" value="Type_1_exporter"/>
</dbReference>
<sequence>MEASLFRYIWQQTRREQLWILFVILASMPFNYVMLDLPKYIVNGPIQAKGFERATDTQHYFQVKIPVPSSISEQGFLEVLHGWDLNRIWSLSVLSAAFLALVIINGLFKFYINTYKGRLGERMLQQLRYDLVDRVLRFPPSEHRRVKPAEIATMIKDEVEPLGGFIGDAFVQPVFLGGQIITALIFILTQNFMLGLIALALLAVQGVVIPRLRRKQLVLGRQRQLTSRSLAGRIGEIIDDMPNILTNDVSNYHRADIANRLTTIFGIRFALYQWKFFVKFLNNLLAQITPFLFYMVGGLLAIGGHLNIGQLVAVISAYKDLPSPVKDLIDWDQQRLDVEVKYTQVIEQFSVDPSLELLPPSDFDGPVPHLSGDIVASGLTVIDTASSRLLDNLSLAIKLSEFTAIDGNATSGGETLIEVLARLVSPDAGRVLLAGRDLRDWPTAVTGRRISFVGAEPFFAQSTITDALLYGLRHKVLRPSEGSQRHKIIKSGSNSLDFEADWVDYEAAGATGPEDINERLQATLQVVDLEAEVVGFGLNRTLAEPTSEQEQAFVEARASFRQKLEETGTVHLIEPFDPERYNVQASIGENLIFGMPINEAYELRRLGSNTEMRKILADLRLDDTLFGMGRAIASTIMELFEGLEADNPLFEQLSLMTPEQFPDYQAALKRVGSKPLRNAIPGDQAIFLDLAFNYIEPRDRLGLLDDALIGKLVLARKAFHQALGDEQDKIAFFHPDVYIVAASVKDNVLMGRVAFGIAEAEYRIGVLLHEVIEERGLRPAVFEAGLSFNIGSGGKRLTGSQRQKLAMARALLRRPDFLLVHRGLSQLDVHGQTAILDRILGLGKPEDGGQGFGVLWNLENPQLADHFDRIVHMEDGRVVSDDHHHLDDREDASERQEALKIPA</sequence>
<dbReference type="AlphaFoldDB" id="A0AA41YYR9"/>
<gene>
    <name evidence="9" type="ORF">M8523_21425</name>
</gene>
<feature type="transmembrane region" description="Helical" evidence="6">
    <location>
        <begin position="18"/>
        <end position="35"/>
    </location>
</feature>
<keyword evidence="10" id="KW-1185">Reference proteome</keyword>
<evidence type="ECO:0000259" key="7">
    <source>
        <dbReference type="PROSITE" id="PS50893"/>
    </source>
</evidence>
<evidence type="ECO:0000259" key="8">
    <source>
        <dbReference type="PROSITE" id="PS50929"/>
    </source>
</evidence>
<dbReference type="GO" id="GO:0140359">
    <property type="term" value="F:ABC-type transporter activity"/>
    <property type="evidence" value="ECO:0007669"/>
    <property type="project" value="InterPro"/>
</dbReference>
<comment type="subcellular location">
    <subcellularLocation>
        <location evidence="1">Cell membrane</location>
        <topology evidence="1">Multi-pass membrane protein</topology>
    </subcellularLocation>
</comment>
<comment type="caution">
    <text evidence="9">The sequence shown here is derived from an EMBL/GenBank/DDBJ whole genome shotgun (WGS) entry which is preliminary data.</text>
</comment>